<gene>
    <name evidence="11" type="ORF">PENANT_c004G00817</name>
</gene>
<dbReference type="InterPro" id="IPR002999">
    <property type="entry name" value="Tudor"/>
</dbReference>
<dbReference type="SUPFAM" id="SSF50199">
    <property type="entry name" value="Staphylococcal nuclease"/>
    <property type="match status" value="5"/>
</dbReference>
<evidence type="ECO:0000256" key="5">
    <source>
        <dbReference type="ARBA" id="ARBA00022553"/>
    </source>
</evidence>
<dbReference type="FunFam" id="2.40.50.90:FF:000019">
    <property type="entry name" value="Transcription factor (Snd1/p100), putative"/>
    <property type="match status" value="1"/>
</dbReference>
<sequence>MPFEARVKSVLSGDTIVLSHVTNPSQERILSLAYVSAPRLRREGDEPYAFQSREFLRELLVGKVIQFHVVYTIPTGAKREYGTIKLPGFDASLPDISVQEGWTRVREEAGKRSDESEETIALLERLRALESLAQGEGKGTWGADNGVIETSYELTGARELVRQKSGQQLEGIIEKVLNGDRLVLRLLLSPTEHVQTVVAVAGVRTPSAKRTTEGKETPAESFGDEAQQFVESRLLQRKVKVSLLGVTPQGQLVATVLHPNGNISRFLLEAGLARCQDHHSTLLGPDMALLRQAELEAKADRKGLFVGHTGPTTAGASAEDYIVTRVLNADTLFIRNKAGKEKKISLASIRQPKPSDPKQAPFAAEAKEYLRKRVIAKHVMVTVNGKKPANEGYEEREVATVVQGNTNVGIALVEAGYSSVIRHRMDDADRSPDYDALLVAEADAQKEGRGMWSPKPPKAKQYQDYSESVQKAKLELGILQRQKRVPAVVDFVKSGSRFTVLVPRDNAKLTLVLSGIRAPRSARGPSDAGEPFGQEAHDLANRRCMQRDVEIDVETIDKVGGFIGSLYVNKENFTKVLLEEGLATVHAYSAEQSGHAAEYFAAEQRAKDARKGLWHDYDPVKEAAEAEEAAEATNGTGTGTESDAAPTQRRKDYRDVMVTYVDPATAKLKLQQVGTGTNALTELMSAFRAFHINKANDTPLPGPPKAGDWVAAQFTEDGNWYRAKVRRNDRENETAEVVYIDFGNSESLPWAKLRPLTQPQFSGQTLRPQAVDAVLSLMQFPTSEDYLEDAVGFVGDQTFDRQLVANVDHVDQDGTLHVTLLDPSVSKNLDNSINADIISEGLAMVPRKLKAWERASVDTLSNLRTLEDEAKSERRGIWEYGDLTED</sequence>
<feature type="domain" description="Tudor" evidence="9">
    <location>
        <begin position="703"/>
        <end position="763"/>
    </location>
</feature>
<dbReference type="FunFam" id="2.40.50.90:FF:000010">
    <property type="entry name" value="Ribonuclease"/>
    <property type="match status" value="1"/>
</dbReference>
<dbReference type="PROSITE" id="PS50830">
    <property type="entry name" value="TNASE_3"/>
    <property type="match status" value="4"/>
</dbReference>
<feature type="domain" description="TNase-like" evidence="10">
    <location>
        <begin position="1"/>
        <end position="143"/>
    </location>
</feature>
<dbReference type="PANTHER" id="PTHR12302:SF2">
    <property type="entry name" value="STAPHYLOCOCCAL NUCLEASE DOMAIN-CONTAINING PROTEIN 1"/>
    <property type="match status" value="1"/>
</dbReference>
<dbReference type="PANTHER" id="PTHR12302">
    <property type="entry name" value="EBNA2 BINDING PROTEIN P100"/>
    <property type="match status" value="1"/>
</dbReference>
<evidence type="ECO:0000256" key="7">
    <source>
        <dbReference type="PIRNR" id="PIRNR017179"/>
    </source>
</evidence>
<dbReference type="GO" id="GO:0003723">
    <property type="term" value="F:RNA binding"/>
    <property type="evidence" value="ECO:0007669"/>
    <property type="project" value="UniProtKB-UniRule"/>
</dbReference>
<evidence type="ECO:0000259" key="9">
    <source>
        <dbReference type="PROSITE" id="PS50304"/>
    </source>
</evidence>
<dbReference type="EMBL" id="MDYN01000004">
    <property type="protein sequence ID" value="OQD88050.1"/>
    <property type="molecule type" value="Genomic_DNA"/>
</dbReference>
<dbReference type="SUPFAM" id="SSF63748">
    <property type="entry name" value="Tudor/PWWP/MBT"/>
    <property type="match status" value="1"/>
</dbReference>
<dbReference type="PIRSF" id="PIRSF017179">
    <property type="entry name" value="RISC-Tudor-SN"/>
    <property type="match status" value="1"/>
</dbReference>
<dbReference type="OrthoDB" id="10023235at2759"/>
<evidence type="ECO:0000259" key="10">
    <source>
        <dbReference type="PROSITE" id="PS50830"/>
    </source>
</evidence>
<evidence type="ECO:0000313" key="12">
    <source>
        <dbReference type="Proteomes" id="UP000191672"/>
    </source>
</evidence>
<dbReference type="Pfam" id="PF00565">
    <property type="entry name" value="SNase"/>
    <property type="match status" value="4"/>
</dbReference>
<dbReference type="FunFam" id="2.40.50.90:FF:000030">
    <property type="entry name" value="Transcription factor (Snd1/p100), putative"/>
    <property type="match status" value="1"/>
</dbReference>
<evidence type="ECO:0000256" key="3">
    <source>
        <dbReference type="ARBA" id="ARBA00014651"/>
    </source>
</evidence>
<evidence type="ECO:0000256" key="1">
    <source>
        <dbReference type="ARBA" id="ARBA00004496"/>
    </source>
</evidence>
<comment type="subcellular location">
    <subcellularLocation>
        <location evidence="1 7">Cytoplasm</location>
    </subcellularLocation>
</comment>
<dbReference type="InterPro" id="IPR035437">
    <property type="entry name" value="SNase_OB-fold_sf"/>
</dbReference>
<accession>A0A1V6QFQ5</accession>
<evidence type="ECO:0000256" key="6">
    <source>
        <dbReference type="ARBA" id="ARBA00022737"/>
    </source>
</evidence>
<evidence type="ECO:0000256" key="2">
    <source>
        <dbReference type="ARBA" id="ARBA00013404"/>
    </source>
</evidence>
<feature type="domain" description="TNase-like" evidence="10">
    <location>
        <begin position="317"/>
        <end position="454"/>
    </location>
</feature>
<dbReference type="Gene3D" id="2.30.30.140">
    <property type="match status" value="1"/>
</dbReference>
<protein>
    <recommendedName>
        <fullName evidence="2">Probable endonuclease LCL3</fullName>
    </recommendedName>
    <alternativeName>
        <fullName evidence="3">Probable endonuclease lcl3</fullName>
    </alternativeName>
</protein>
<feature type="domain" description="TNase-like" evidence="10">
    <location>
        <begin position="483"/>
        <end position="616"/>
    </location>
</feature>
<dbReference type="GO" id="GO:0031047">
    <property type="term" value="P:regulatory ncRNA-mediated gene silencing"/>
    <property type="evidence" value="ECO:0007669"/>
    <property type="project" value="UniProtKB-UniRule"/>
</dbReference>
<keyword evidence="4 7" id="KW-0963">Cytoplasm</keyword>
<dbReference type="GO" id="GO:0006402">
    <property type="term" value="P:mRNA catabolic process"/>
    <property type="evidence" value="ECO:0007669"/>
    <property type="project" value="UniProtKB-UniRule"/>
</dbReference>
<feature type="domain" description="TNase-like" evidence="10">
    <location>
        <begin position="167"/>
        <end position="307"/>
    </location>
</feature>
<dbReference type="InterPro" id="IPR016071">
    <property type="entry name" value="Staphylococal_nuclease_OB-fold"/>
</dbReference>
<dbReference type="GO" id="GO:0005829">
    <property type="term" value="C:cytosol"/>
    <property type="evidence" value="ECO:0007669"/>
    <property type="project" value="UniProtKB-UniRule"/>
</dbReference>
<dbReference type="Gene3D" id="2.40.50.90">
    <property type="match status" value="5"/>
</dbReference>
<evidence type="ECO:0000256" key="4">
    <source>
        <dbReference type="ARBA" id="ARBA00022490"/>
    </source>
</evidence>
<dbReference type="GO" id="GO:0004518">
    <property type="term" value="F:nuclease activity"/>
    <property type="evidence" value="ECO:0007669"/>
    <property type="project" value="TreeGrafter"/>
</dbReference>
<dbReference type="Proteomes" id="UP000191672">
    <property type="component" value="Unassembled WGS sequence"/>
</dbReference>
<dbReference type="InterPro" id="IPR016685">
    <property type="entry name" value="Silence_cplx_Nase-comp_TudorSN"/>
</dbReference>
<dbReference type="STRING" id="416450.A0A1V6QFQ5"/>
<evidence type="ECO:0000256" key="8">
    <source>
        <dbReference type="SAM" id="MobiDB-lite"/>
    </source>
</evidence>
<keyword evidence="12" id="KW-1185">Reference proteome</keyword>
<comment type="caution">
    <text evidence="11">The sequence shown here is derived from an EMBL/GenBank/DDBJ whole genome shotgun (WGS) entry which is preliminary data.</text>
</comment>
<proteinExistence type="predicted"/>
<dbReference type="SMART" id="SM00333">
    <property type="entry name" value="TUDOR"/>
    <property type="match status" value="1"/>
</dbReference>
<dbReference type="PROSITE" id="PS50304">
    <property type="entry name" value="TUDOR"/>
    <property type="match status" value="1"/>
</dbReference>
<dbReference type="CDD" id="cd00175">
    <property type="entry name" value="SNc"/>
    <property type="match status" value="2"/>
</dbReference>
<name>A0A1V6QFQ5_9EURO</name>
<dbReference type="GO" id="GO:0005634">
    <property type="term" value="C:nucleus"/>
    <property type="evidence" value="ECO:0007669"/>
    <property type="project" value="TreeGrafter"/>
</dbReference>
<dbReference type="FunFam" id="2.40.50.90:FF:000001">
    <property type="entry name" value="Staphylococcal nuclease domain-containing protein"/>
    <property type="match status" value="1"/>
</dbReference>
<dbReference type="Pfam" id="PF00567">
    <property type="entry name" value="TUDOR"/>
    <property type="match status" value="1"/>
</dbReference>
<organism evidence="11 12">
    <name type="scientific">Penicillium antarcticum</name>
    <dbReference type="NCBI Taxonomy" id="416450"/>
    <lineage>
        <taxon>Eukaryota</taxon>
        <taxon>Fungi</taxon>
        <taxon>Dikarya</taxon>
        <taxon>Ascomycota</taxon>
        <taxon>Pezizomycotina</taxon>
        <taxon>Eurotiomycetes</taxon>
        <taxon>Eurotiomycetidae</taxon>
        <taxon>Eurotiales</taxon>
        <taxon>Aspergillaceae</taxon>
        <taxon>Penicillium</taxon>
    </lineage>
</organism>
<keyword evidence="6" id="KW-0677">Repeat</keyword>
<dbReference type="AlphaFoldDB" id="A0A1V6QFQ5"/>
<dbReference type="FunFam" id="2.30.30.140:FF:000018">
    <property type="entry name" value="Serine/threonine-protein kinase 31"/>
    <property type="match status" value="1"/>
</dbReference>
<feature type="compositionally biased region" description="Low complexity" evidence="8">
    <location>
        <begin position="631"/>
        <end position="641"/>
    </location>
</feature>
<reference evidence="12" key="1">
    <citation type="journal article" date="2017" name="Nat. Microbiol.">
        <title>Global analysis of biosynthetic gene clusters reveals vast potential of secondary metabolite production in Penicillium species.</title>
        <authorList>
            <person name="Nielsen J.C."/>
            <person name="Grijseels S."/>
            <person name="Prigent S."/>
            <person name="Ji B."/>
            <person name="Dainat J."/>
            <person name="Nielsen K.F."/>
            <person name="Frisvad J.C."/>
            <person name="Workman M."/>
            <person name="Nielsen J."/>
        </authorList>
    </citation>
    <scope>NUCLEOTIDE SEQUENCE [LARGE SCALE GENOMIC DNA]</scope>
    <source>
        <strain evidence="12">IBT 31811</strain>
    </source>
</reference>
<keyword evidence="5" id="KW-0597">Phosphoprotein</keyword>
<evidence type="ECO:0000313" key="11">
    <source>
        <dbReference type="EMBL" id="OQD88050.1"/>
    </source>
</evidence>
<feature type="region of interest" description="Disordered" evidence="8">
    <location>
        <begin position="624"/>
        <end position="649"/>
    </location>
</feature>
<dbReference type="GO" id="GO:0031332">
    <property type="term" value="C:RNAi effector complex"/>
    <property type="evidence" value="ECO:0007669"/>
    <property type="project" value="InterPro"/>
</dbReference>
<dbReference type="SMART" id="SM00318">
    <property type="entry name" value="SNc"/>
    <property type="match status" value="4"/>
</dbReference>